<feature type="region of interest" description="Disordered" evidence="1">
    <location>
        <begin position="303"/>
        <end position="356"/>
    </location>
</feature>
<dbReference type="EMBL" id="JAPQKN010000004">
    <property type="protein sequence ID" value="KAJ5160008.1"/>
    <property type="molecule type" value="Genomic_DNA"/>
</dbReference>
<dbReference type="OrthoDB" id="10045710at2759"/>
<organism evidence="3 4">
    <name type="scientific">Penicillium canariense</name>
    <dbReference type="NCBI Taxonomy" id="189055"/>
    <lineage>
        <taxon>Eukaryota</taxon>
        <taxon>Fungi</taxon>
        <taxon>Dikarya</taxon>
        <taxon>Ascomycota</taxon>
        <taxon>Pezizomycotina</taxon>
        <taxon>Eurotiomycetes</taxon>
        <taxon>Eurotiomycetidae</taxon>
        <taxon>Eurotiales</taxon>
        <taxon>Aspergillaceae</taxon>
        <taxon>Penicillium</taxon>
    </lineage>
</organism>
<dbReference type="PROSITE" id="PS50031">
    <property type="entry name" value="EH"/>
    <property type="match status" value="1"/>
</dbReference>
<evidence type="ECO:0000259" key="2">
    <source>
        <dbReference type="PROSITE" id="PS50031"/>
    </source>
</evidence>
<dbReference type="RefSeq" id="XP_056541566.1">
    <property type="nucleotide sequence ID" value="XM_056689137.1"/>
</dbReference>
<comment type="caution">
    <text evidence="3">The sequence shown here is derived from an EMBL/GenBank/DDBJ whole genome shotgun (WGS) entry which is preliminary data.</text>
</comment>
<proteinExistence type="predicted"/>
<feature type="region of interest" description="Disordered" evidence="1">
    <location>
        <begin position="144"/>
        <end position="289"/>
    </location>
</feature>
<accession>A0A9W9LJX3</accession>
<dbReference type="SUPFAM" id="SSF47473">
    <property type="entry name" value="EF-hand"/>
    <property type="match status" value="1"/>
</dbReference>
<evidence type="ECO:0000313" key="4">
    <source>
        <dbReference type="Proteomes" id="UP001149163"/>
    </source>
</evidence>
<dbReference type="CDD" id="cd00052">
    <property type="entry name" value="EH"/>
    <property type="match status" value="1"/>
</dbReference>
<dbReference type="InterPro" id="IPR011992">
    <property type="entry name" value="EF-hand-dom_pair"/>
</dbReference>
<feature type="compositionally biased region" description="Basic and acidic residues" evidence="1">
    <location>
        <begin position="118"/>
        <end position="128"/>
    </location>
</feature>
<feature type="region of interest" description="Disordered" evidence="1">
    <location>
        <begin position="412"/>
        <end position="433"/>
    </location>
</feature>
<feature type="compositionally biased region" description="Basic and acidic residues" evidence="1">
    <location>
        <begin position="185"/>
        <end position="201"/>
    </location>
</feature>
<evidence type="ECO:0000313" key="3">
    <source>
        <dbReference type="EMBL" id="KAJ5160008.1"/>
    </source>
</evidence>
<name>A0A9W9LJX3_9EURO</name>
<feature type="compositionally biased region" description="Low complexity" evidence="1">
    <location>
        <begin position="271"/>
        <end position="287"/>
    </location>
</feature>
<sequence>MNGEIATANQRLASRAARNNSALQGATIAFSNSKPTSDVASQPSAAARAAVASTVTRHAELRRQEMESQNGPEVGSVKDKIGLFAANTNLSPPRTVSRGRAPSPSMSPSPGQIAARLAAEKSPSRKQEAAAAIAAAKISAARSASRMQSRAAEERRELRSPTPIRPNPLDTMFRDNLAISEPEPEPEHKLESEREPERYGERPSSLPPRAASARVPATSAQPSISSQLNSTSCHDPKPRLPPRSTPSQTPFRNPVLTGTPLLRPSTPSLASISGQSHNSSSSTVTESGMNEEALSDAIVASSLASARASPRTKVPPLPPARRRNRSRSILRLAHTPKSDLSRTPSPPKGMPMTLRGMPKADVADAQRRHKMNLLHKHPHKHHEGDRKRWKRQVTEKERKRYEGVWASNKGLLIPPDRGSRELGPNGAEKGPPPSEMVLNLVVREIWSRSRLPPAILEQVWDLVDSQHTGLLTKEEFVVGMWLIDQQLKGHKLPVKVPDSVWDSVRYVTGIKLSSTGPKG</sequence>
<dbReference type="GeneID" id="81428313"/>
<dbReference type="AlphaFoldDB" id="A0A9W9LJX3"/>
<protein>
    <recommendedName>
        <fullName evidence="2">EH domain-containing protein</fullName>
    </recommendedName>
</protein>
<dbReference type="Gene3D" id="1.10.238.10">
    <property type="entry name" value="EF-hand"/>
    <property type="match status" value="1"/>
</dbReference>
<dbReference type="InterPro" id="IPR000261">
    <property type="entry name" value="EH_dom"/>
</dbReference>
<feature type="region of interest" description="Disordered" evidence="1">
    <location>
        <begin position="86"/>
        <end position="130"/>
    </location>
</feature>
<feature type="compositionally biased region" description="Polar residues" evidence="1">
    <location>
        <begin position="218"/>
        <end position="233"/>
    </location>
</feature>
<reference evidence="3" key="1">
    <citation type="submission" date="2022-11" db="EMBL/GenBank/DDBJ databases">
        <authorList>
            <person name="Petersen C."/>
        </authorList>
    </citation>
    <scope>NUCLEOTIDE SEQUENCE</scope>
    <source>
        <strain evidence="3">IBT 26290</strain>
    </source>
</reference>
<evidence type="ECO:0000256" key="1">
    <source>
        <dbReference type="SAM" id="MobiDB-lite"/>
    </source>
</evidence>
<gene>
    <name evidence="3" type="ORF">N7482_007012</name>
</gene>
<dbReference type="Pfam" id="PF12763">
    <property type="entry name" value="EH"/>
    <property type="match status" value="1"/>
</dbReference>
<keyword evidence="4" id="KW-1185">Reference proteome</keyword>
<dbReference type="SMART" id="SM00027">
    <property type="entry name" value="EH"/>
    <property type="match status" value="1"/>
</dbReference>
<feature type="domain" description="EH" evidence="2">
    <location>
        <begin position="397"/>
        <end position="507"/>
    </location>
</feature>
<reference evidence="3" key="2">
    <citation type="journal article" date="2023" name="IMA Fungus">
        <title>Comparative genomic study of the Penicillium genus elucidates a diverse pangenome and 15 lateral gene transfer events.</title>
        <authorList>
            <person name="Petersen C."/>
            <person name="Sorensen T."/>
            <person name="Nielsen M.R."/>
            <person name="Sondergaard T.E."/>
            <person name="Sorensen J.L."/>
            <person name="Fitzpatrick D.A."/>
            <person name="Frisvad J.C."/>
            <person name="Nielsen K.L."/>
        </authorList>
    </citation>
    <scope>NUCLEOTIDE SEQUENCE</scope>
    <source>
        <strain evidence="3">IBT 26290</strain>
    </source>
</reference>
<dbReference type="Proteomes" id="UP001149163">
    <property type="component" value="Unassembled WGS sequence"/>
</dbReference>